<dbReference type="Pfam" id="PF11740">
    <property type="entry name" value="KfrA_N"/>
    <property type="match status" value="1"/>
</dbReference>
<keyword evidence="3" id="KW-0238">DNA-binding</keyword>
<gene>
    <name evidence="3" type="ORF">EV700_2102</name>
</gene>
<dbReference type="Proteomes" id="UP000292423">
    <property type="component" value="Unassembled WGS sequence"/>
</dbReference>
<evidence type="ECO:0000313" key="4">
    <source>
        <dbReference type="Proteomes" id="UP000292423"/>
    </source>
</evidence>
<dbReference type="OrthoDB" id="583532at2"/>
<protein>
    <submittedName>
        <fullName evidence="3">Plasmid replication DNA-binding protein KfrA</fullName>
    </submittedName>
</protein>
<dbReference type="GO" id="GO:0003677">
    <property type="term" value="F:DNA binding"/>
    <property type="evidence" value="ECO:0007669"/>
    <property type="project" value="UniProtKB-KW"/>
</dbReference>
<accession>A0A4Q7Z6B7</accession>
<name>A0A4Q7Z6B7_9GAMM</name>
<organism evidence="3 4">
    <name type="scientific">Fluviicoccus keumensis</name>
    <dbReference type="NCBI Taxonomy" id="1435465"/>
    <lineage>
        <taxon>Bacteria</taxon>
        <taxon>Pseudomonadati</taxon>
        <taxon>Pseudomonadota</taxon>
        <taxon>Gammaproteobacteria</taxon>
        <taxon>Moraxellales</taxon>
        <taxon>Moraxellaceae</taxon>
        <taxon>Fluviicoccus</taxon>
    </lineage>
</organism>
<dbReference type="InterPro" id="IPR021104">
    <property type="entry name" value="KfrA_DNA-bd_N"/>
</dbReference>
<evidence type="ECO:0000259" key="2">
    <source>
        <dbReference type="Pfam" id="PF11740"/>
    </source>
</evidence>
<keyword evidence="4" id="KW-1185">Reference proteome</keyword>
<feature type="domain" description="KfrA N-terminal DNA-binding" evidence="2">
    <location>
        <begin position="9"/>
        <end position="118"/>
    </location>
</feature>
<reference evidence="3 4" key="1">
    <citation type="submission" date="2019-02" db="EMBL/GenBank/DDBJ databases">
        <title>Genomic Encyclopedia of Type Strains, Phase IV (KMG-IV): sequencing the most valuable type-strain genomes for metagenomic binning, comparative biology and taxonomic classification.</title>
        <authorList>
            <person name="Goeker M."/>
        </authorList>
    </citation>
    <scope>NUCLEOTIDE SEQUENCE [LARGE SCALE GENOMIC DNA]</scope>
    <source>
        <strain evidence="3 4">DSM 105135</strain>
    </source>
</reference>
<sequence length="279" mass="32328">MNPIPSIQQAVWKAADQLMAQGVRPTVANVREVTRRGSAGTINDALKDWWQDLAERLSNRIPQPDVPEPVIDMTRQLWEMSLKHGEEAFKTLRVESLEQARKAEDERQLAVQALEQQRHRLEDLQARTEHLQTAEKELLSGLAAEQARRQEAESQLQQAVAARNEQEVLRTQVEKELALLAAQYQSAEQQWQTEREALNQRHERESTLMTNRLQNTEQLLQSQEAQLLQTEMKLLEAQTEIRLLLQRLDGLQQENAVLRQQAHAPQNRRETLKARLRRT</sequence>
<comment type="caution">
    <text evidence="3">The sequence shown here is derived from an EMBL/GenBank/DDBJ whole genome shotgun (WGS) entry which is preliminary data.</text>
</comment>
<evidence type="ECO:0000256" key="1">
    <source>
        <dbReference type="SAM" id="MobiDB-lite"/>
    </source>
</evidence>
<evidence type="ECO:0000313" key="3">
    <source>
        <dbReference type="EMBL" id="RZU45283.1"/>
    </source>
</evidence>
<dbReference type="RefSeq" id="WP_130413459.1">
    <property type="nucleotide sequence ID" value="NZ_SHKX01000012.1"/>
</dbReference>
<feature type="region of interest" description="Disordered" evidence="1">
    <location>
        <begin position="259"/>
        <end position="279"/>
    </location>
</feature>
<dbReference type="EMBL" id="SHKX01000012">
    <property type="protein sequence ID" value="RZU45283.1"/>
    <property type="molecule type" value="Genomic_DNA"/>
</dbReference>
<proteinExistence type="predicted"/>
<dbReference type="AlphaFoldDB" id="A0A4Q7Z6B7"/>